<evidence type="ECO:0000313" key="2">
    <source>
        <dbReference type="Proteomes" id="UP000430323"/>
    </source>
</evidence>
<accession>A0A6A1YYS9</accession>
<comment type="caution">
    <text evidence="1">The sequence shown here is derived from an EMBL/GenBank/DDBJ whole genome shotgun (WGS) entry which is preliminary data.</text>
</comment>
<protein>
    <submittedName>
        <fullName evidence="1">Uncharacterized protein</fullName>
    </submittedName>
</protein>
<dbReference type="EMBL" id="WBOB01000089">
    <property type="protein sequence ID" value="KAB1968468.1"/>
    <property type="molecule type" value="Genomic_DNA"/>
</dbReference>
<gene>
    <name evidence="1" type="ORF">F8251_09930</name>
</gene>
<dbReference type="Proteomes" id="UP000430323">
    <property type="component" value="Unassembled WGS sequence"/>
</dbReference>
<sequence length="251" mass="28699">MGGINCGQSNNRSPHNGRARFSMHYAFVMKDVFTLNKIYSEVNIFLEDLVVNELHNSQKALENRNSVIKALKTLNQELNTTKTDIKKAELTLEPYFAQRELKEGFIRPFRENNTINESHEFWVKNGELLDENYVFNTVAKVLKEKGDLGYLQLLEKKIENLYENVQSLSYEFASDVAEEEIRKGMFQLAIRDAKNNVTALMTNLTAKLSALFSLVSSYCLLEYTSHTSLTGANLTFKDLGIDSEKDMKKEA</sequence>
<organism evidence="1 2">
    <name type="scientific">Lactobacillus crispatus</name>
    <dbReference type="NCBI Taxonomy" id="47770"/>
    <lineage>
        <taxon>Bacteria</taxon>
        <taxon>Bacillati</taxon>
        <taxon>Bacillota</taxon>
        <taxon>Bacilli</taxon>
        <taxon>Lactobacillales</taxon>
        <taxon>Lactobacillaceae</taxon>
        <taxon>Lactobacillus</taxon>
    </lineage>
</organism>
<reference evidence="1 2" key="1">
    <citation type="submission" date="2019-09" db="EMBL/GenBank/DDBJ databases">
        <title>Investigation of probiotic properties of different lactic acid bacteria.</title>
        <authorList>
            <person name="Jaomanjaka F."/>
            <person name="Blanc P."/>
        </authorList>
    </citation>
    <scope>NUCLEOTIDE SEQUENCE [LARGE SCALE GENOMIC DNA]</scope>
    <source>
        <strain evidence="1 2">BIO6272</strain>
    </source>
</reference>
<evidence type="ECO:0000313" key="1">
    <source>
        <dbReference type="EMBL" id="KAB1968468.1"/>
    </source>
</evidence>
<dbReference type="RefSeq" id="WP_151495704.1">
    <property type="nucleotide sequence ID" value="NZ_JBBOJP010000009.1"/>
</dbReference>
<dbReference type="AlphaFoldDB" id="A0A6A1YYS9"/>
<name>A0A6A1YYS9_9LACO</name>
<proteinExistence type="predicted"/>